<proteinExistence type="predicted"/>
<dbReference type="EMBL" id="SPQB01000064">
    <property type="protein sequence ID" value="TFU30276.1"/>
    <property type="molecule type" value="Genomic_DNA"/>
</dbReference>
<sequence length="154" mass="17296">MSEAVVLAGPSHVTRLRFAIDQGETAPPRREVVFHDRPGESVASPFFQEPAVVEGAEDVVLMVGDFRFGNRRLVDDRQPGAYNGIEKDLISRANDRALYADSLAALDRIVEQKPSIRLLFWCLAGRELQNRLEGRYMSGGEYRHPVWNLADVES</sequence>
<dbReference type="RefSeq" id="WP_135115592.1">
    <property type="nucleotide sequence ID" value="NZ_JADGLL010000064.1"/>
</dbReference>
<evidence type="ECO:0000313" key="1">
    <source>
        <dbReference type="EMBL" id="TFU30276.1"/>
    </source>
</evidence>
<name>A0A4Y9FMM6_9MICO</name>
<dbReference type="OrthoDB" id="7027745at2"/>
<keyword evidence="2" id="KW-1185">Reference proteome</keyword>
<comment type="caution">
    <text evidence="1">The sequence shown here is derived from an EMBL/GenBank/DDBJ whole genome shotgun (WGS) entry which is preliminary data.</text>
</comment>
<gene>
    <name evidence="1" type="ORF">E4U02_14880</name>
</gene>
<reference evidence="1 2" key="1">
    <citation type="submission" date="2019-03" db="EMBL/GenBank/DDBJ databases">
        <title>Diversity of the mouse oral microbiome.</title>
        <authorList>
            <person name="Joseph S."/>
            <person name="Aduse-Opoku J."/>
            <person name="Curtis M."/>
            <person name="Wade W."/>
            <person name="Hashim A."/>
        </authorList>
    </citation>
    <scope>NUCLEOTIDE SEQUENCE [LARGE SCALE GENOMIC DNA]</scope>
    <source>
        <strain evidence="1 2">P1012</strain>
    </source>
</reference>
<dbReference type="Proteomes" id="UP000298358">
    <property type="component" value="Unassembled WGS sequence"/>
</dbReference>
<organism evidence="1 2">
    <name type="scientific">Microbacterium paludicola</name>
    <dbReference type="NCBI Taxonomy" id="300019"/>
    <lineage>
        <taxon>Bacteria</taxon>
        <taxon>Bacillati</taxon>
        <taxon>Actinomycetota</taxon>
        <taxon>Actinomycetes</taxon>
        <taxon>Micrococcales</taxon>
        <taxon>Microbacteriaceae</taxon>
        <taxon>Microbacterium</taxon>
    </lineage>
</organism>
<dbReference type="AlphaFoldDB" id="A0A4Y9FMM6"/>
<accession>A0A4Y9FMM6</accession>
<protein>
    <submittedName>
        <fullName evidence="1">Uncharacterized protein</fullName>
    </submittedName>
</protein>
<evidence type="ECO:0000313" key="2">
    <source>
        <dbReference type="Proteomes" id="UP000298358"/>
    </source>
</evidence>